<protein>
    <recommendedName>
        <fullName evidence="4 10">4-alpha-glucanotransferase</fullName>
        <ecNumber evidence="3 10">2.4.1.25</ecNumber>
    </recommendedName>
    <alternativeName>
        <fullName evidence="8 10">Amylomaltase</fullName>
    </alternativeName>
    <alternativeName>
        <fullName evidence="9 10">Disproportionating enzyme</fullName>
    </alternativeName>
</protein>
<feature type="domain" description="MalQ N-terminal beta-sandwich" evidence="11">
    <location>
        <begin position="69"/>
        <end position="166"/>
    </location>
</feature>
<evidence type="ECO:0000256" key="6">
    <source>
        <dbReference type="ARBA" id="ARBA00022679"/>
    </source>
</evidence>
<gene>
    <name evidence="12" type="ORF">EV690_2148</name>
</gene>
<dbReference type="NCBIfam" id="NF008274">
    <property type="entry name" value="PRK11052.1"/>
    <property type="match status" value="1"/>
</dbReference>
<dbReference type="GO" id="GO:0004134">
    <property type="term" value="F:4-alpha-glucanotransferase activity"/>
    <property type="evidence" value="ECO:0007669"/>
    <property type="project" value="UniProtKB-EC"/>
</dbReference>
<evidence type="ECO:0000256" key="4">
    <source>
        <dbReference type="ARBA" id="ARBA00020295"/>
    </source>
</evidence>
<dbReference type="InterPro" id="IPR017853">
    <property type="entry name" value="GH"/>
</dbReference>
<dbReference type="OrthoDB" id="9763489at2"/>
<name>A0A4R1JLV1_9GAMM</name>
<dbReference type="Proteomes" id="UP000295565">
    <property type="component" value="Unassembled WGS sequence"/>
</dbReference>
<keyword evidence="13" id="KW-1185">Reference proteome</keyword>
<dbReference type="InterPro" id="IPR048458">
    <property type="entry name" value="MalQ_N"/>
</dbReference>
<evidence type="ECO:0000256" key="8">
    <source>
        <dbReference type="ARBA" id="ARBA00031423"/>
    </source>
</evidence>
<evidence type="ECO:0000256" key="5">
    <source>
        <dbReference type="ARBA" id="ARBA00022676"/>
    </source>
</evidence>
<dbReference type="NCBIfam" id="TIGR00217">
    <property type="entry name" value="malQ"/>
    <property type="match status" value="1"/>
</dbReference>
<dbReference type="PANTHER" id="PTHR32438">
    <property type="entry name" value="4-ALPHA-GLUCANOTRANSFERASE DPE1, CHLOROPLASTIC/AMYLOPLASTIC"/>
    <property type="match status" value="1"/>
</dbReference>
<dbReference type="Pfam" id="PF02446">
    <property type="entry name" value="Glyco_hydro_77"/>
    <property type="match status" value="1"/>
</dbReference>
<sequence>MNTHDRQQLLTLHGIAHEYIDAWGQKATISDENLDALLKTMGYAIDDDVRVHAQIQQDLTAHWSCYLSHVYTSRLGEPIYIELRIAQTQREEWFHWYIDTEQGERFSGSFHAIDYPVEQCQELDDQQYLALTVPLNIELPCGYHKLALSLIDESEPIARSQYIVAPNQAYKPPAIAKGLRAWGVTVQLYSLRSERNWGVGDFTDLHYLVTQIARGGGSFVGLNPLHALYPAWPELASPYSPSSRRWINIIYIDVEAITEFPSSAAAPLVSSADFVEKIRKLRASDYVQYTQVSELKLECLRLVFQQFCQLERYHSRRLAYAEFCQQEGESLKAQAAFDALQNSFKKDPNIGPHWDSWPQSFQNYGSSQTQQWIREHHDEVDFFSWLQWVATEQLAQASTQAQHEHMALGLYFDVAVGVSSGSQEAWHNRRQYNLLSHIGAPPDVLGPLGQDWGLPPPEPRRLKEHYYQPIIEVFRRNMRFCGALRIDHVMGLMRLWWVPAGRGAKNGAYVNYPLKDLLTILVLESHRNQCLVVGEDLGTVPQQIYTQLQENGIHSYRVFFFSQASDGGFISPHHYPEQALAALTTHDMATLTGFWHCDDLKLGAKLGLYPDEQRLKQLFDERLFCKQQILNSLHGHHSIPDDMGTDAAWIPMDRTLNHCMQLHMARGNSALLSLQLEDWLEMTQPVNVPGTSDEYPNWRRKLSMTLESLFAQPHIIKLMQQLTEARQQATPR</sequence>
<evidence type="ECO:0000256" key="1">
    <source>
        <dbReference type="ARBA" id="ARBA00000439"/>
    </source>
</evidence>
<dbReference type="InterPro" id="IPR003385">
    <property type="entry name" value="Glyco_hydro_77"/>
</dbReference>
<keyword evidence="5 10" id="KW-0328">Glycosyltransferase</keyword>
<accession>A0A4R1JLV1</accession>
<reference evidence="12 13" key="1">
    <citation type="submission" date="2019-03" db="EMBL/GenBank/DDBJ databases">
        <title>Genomic Encyclopedia of Type Strains, Phase IV (KMG-IV): sequencing the most valuable type-strain genomes for metagenomic binning, comparative biology and taxonomic classification.</title>
        <authorList>
            <person name="Goeker M."/>
        </authorList>
    </citation>
    <scope>NUCLEOTIDE SEQUENCE [LARGE SCALE GENOMIC DNA]</scope>
    <source>
        <strain evidence="12 13">DSM 18577</strain>
    </source>
</reference>
<dbReference type="PANTHER" id="PTHR32438:SF5">
    <property type="entry name" value="4-ALPHA-GLUCANOTRANSFERASE DPE1, CHLOROPLASTIC_AMYLOPLASTIC"/>
    <property type="match status" value="1"/>
</dbReference>
<keyword evidence="7 10" id="KW-0119">Carbohydrate metabolism</keyword>
<comment type="similarity">
    <text evidence="2 10">Belongs to the disproportionating enzyme family.</text>
</comment>
<comment type="caution">
    <text evidence="12">The sequence shown here is derived from an EMBL/GenBank/DDBJ whole genome shotgun (WGS) entry which is preliminary data.</text>
</comment>
<evidence type="ECO:0000256" key="10">
    <source>
        <dbReference type="RuleBase" id="RU361207"/>
    </source>
</evidence>
<evidence type="ECO:0000256" key="2">
    <source>
        <dbReference type="ARBA" id="ARBA00005684"/>
    </source>
</evidence>
<keyword evidence="6 10" id="KW-0808">Transferase</keyword>
<evidence type="ECO:0000313" key="13">
    <source>
        <dbReference type="Proteomes" id="UP000295565"/>
    </source>
</evidence>
<evidence type="ECO:0000313" key="12">
    <source>
        <dbReference type="EMBL" id="TCK52048.1"/>
    </source>
</evidence>
<dbReference type="Gene3D" id="3.20.20.80">
    <property type="entry name" value="Glycosidases"/>
    <property type="match status" value="1"/>
</dbReference>
<dbReference type="RefSeq" id="WP_131912953.1">
    <property type="nucleotide sequence ID" value="NZ_OU594967.1"/>
</dbReference>
<organism evidence="12 13">
    <name type="scientific">Celerinatantimonas diazotrophica</name>
    <dbReference type="NCBI Taxonomy" id="412034"/>
    <lineage>
        <taxon>Bacteria</taxon>
        <taxon>Pseudomonadati</taxon>
        <taxon>Pseudomonadota</taxon>
        <taxon>Gammaproteobacteria</taxon>
        <taxon>Celerinatantimonadaceae</taxon>
        <taxon>Celerinatantimonas</taxon>
    </lineage>
</organism>
<comment type="catalytic activity">
    <reaction evidence="1 10">
        <text>Transfers a segment of a (1-&gt;4)-alpha-D-glucan to a new position in an acceptor, which may be glucose or a (1-&gt;4)-alpha-D-glucan.</text>
        <dbReference type="EC" id="2.4.1.25"/>
    </reaction>
</comment>
<dbReference type="Pfam" id="PF21226">
    <property type="entry name" value="MalQ_N"/>
    <property type="match status" value="1"/>
</dbReference>
<dbReference type="EMBL" id="SMGD01000013">
    <property type="protein sequence ID" value="TCK52048.1"/>
    <property type="molecule type" value="Genomic_DNA"/>
</dbReference>
<proteinExistence type="inferred from homology"/>
<dbReference type="EC" id="2.4.1.25" evidence="3 10"/>
<evidence type="ECO:0000259" key="11">
    <source>
        <dbReference type="Pfam" id="PF21226"/>
    </source>
</evidence>
<evidence type="ECO:0000256" key="7">
    <source>
        <dbReference type="ARBA" id="ARBA00023277"/>
    </source>
</evidence>
<evidence type="ECO:0000256" key="3">
    <source>
        <dbReference type="ARBA" id="ARBA00012560"/>
    </source>
</evidence>
<dbReference type="SUPFAM" id="SSF51445">
    <property type="entry name" value="(Trans)glycosidases"/>
    <property type="match status" value="1"/>
</dbReference>
<dbReference type="GO" id="GO:0005975">
    <property type="term" value="P:carbohydrate metabolic process"/>
    <property type="evidence" value="ECO:0007669"/>
    <property type="project" value="InterPro"/>
</dbReference>
<dbReference type="AlphaFoldDB" id="A0A4R1JLV1"/>
<evidence type="ECO:0000256" key="9">
    <source>
        <dbReference type="ARBA" id="ARBA00031501"/>
    </source>
</evidence>